<evidence type="ECO:0000313" key="2">
    <source>
        <dbReference type="EMBL" id="MCJ1959260.1"/>
    </source>
</evidence>
<dbReference type="RefSeq" id="WP_243796400.1">
    <property type="nucleotide sequence ID" value="NZ_JALHAT010000001.1"/>
</dbReference>
<dbReference type="SUPFAM" id="SSF53474">
    <property type="entry name" value="alpha/beta-Hydrolases"/>
    <property type="match status" value="1"/>
</dbReference>
<dbReference type="Proteomes" id="UP001162802">
    <property type="component" value="Unassembled WGS sequence"/>
</dbReference>
<dbReference type="EMBL" id="JALHAT010000001">
    <property type="protein sequence ID" value="MCJ1959260.1"/>
    <property type="molecule type" value="Genomic_DNA"/>
</dbReference>
<feature type="domain" description="Peptidase S9 prolyl oligopeptidase catalytic" evidence="1">
    <location>
        <begin position="213"/>
        <end position="384"/>
    </location>
</feature>
<dbReference type="Gene3D" id="3.40.50.1820">
    <property type="entry name" value="alpha/beta hydrolase"/>
    <property type="match status" value="1"/>
</dbReference>
<dbReference type="Gene3D" id="1.20.1440.110">
    <property type="entry name" value="acylaminoacyl peptidase"/>
    <property type="match status" value="1"/>
</dbReference>
<dbReference type="InterPro" id="IPR001375">
    <property type="entry name" value="Peptidase_S9_cat"/>
</dbReference>
<keyword evidence="3" id="KW-1185">Reference proteome</keyword>
<proteinExistence type="predicted"/>
<evidence type="ECO:0000313" key="3">
    <source>
        <dbReference type="Proteomes" id="UP001162802"/>
    </source>
</evidence>
<dbReference type="InterPro" id="IPR029058">
    <property type="entry name" value="AB_hydrolase_fold"/>
</dbReference>
<evidence type="ECO:0000259" key="1">
    <source>
        <dbReference type="Pfam" id="PF00326"/>
    </source>
</evidence>
<protein>
    <submittedName>
        <fullName evidence="2">Prolyl oligopeptidase family serine peptidase</fullName>
    </submittedName>
</protein>
<reference evidence="2" key="1">
    <citation type="submission" date="2022-03" db="EMBL/GenBank/DDBJ databases">
        <title>Identification of a novel bacterium isolated from mangrove sediments.</title>
        <authorList>
            <person name="Pan X."/>
        </authorList>
    </citation>
    <scope>NUCLEOTIDE SEQUENCE</scope>
    <source>
        <strain evidence="2">B2637</strain>
    </source>
</reference>
<organism evidence="2 3">
    <name type="scientific">Novosphingobium mangrovi</name>
    <name type="common">ex Hu et al. 2023</name>
    <dbReference type="NCBI Taxonomy" id="2930094"/>
    <lineage>
        <taxon>Bacteria</taxon>
        <taxon>Pseudomonadati</taxon>
        <taxon>Pseudomonadota</taxon>
        <taxon>Alphaproteobacteria</taxon>
        <taxon>Sphingomonadales</taxon>
        <taxon>Sphingomonadaceae</taxon>
        <taxon>Novosphingobium</taxon>
    </lineage>
</organism>
<gene>
    <name evidence="2" type="ORF">MTR65_01025</name>
</gene>
<dbReference type="InterPro" id="IPR050261">
    <property type="entry name" value="FrsA_esterase"/>
</dbReference>
<dbReference type="Pfam" id="PF00326">
    <property type="entry name" value="Peptidase_S9"/>
    <property type="match status" value="1"/>
</dbReference>
<name>A0ABT0A7T5_9SPHN</name>
<dbReference type="PANTHER" id="PTHR22946">
    <property type="entry name" value="DIENELACTONE HYDROLASE DOMAIN-CONTAINING PROTEIN-RELATED"/>
    <property type="match status" value="1"/>
</dbReference>
<dbReference type="PANTHER" id="PTHR22946:SF12">
    <property type="entry name" value="CONIDIAL PIGMENT BIOSYNTHESIS PROTEIN AYG1 (AFU_ORTHOLOGUE AFUA_2G17550)"/>
    <property type="match status" value="1"/>
</dbReference>
<accession>A0ABT0A7T5</accession>
<sequence length="387" mass="42767">MALFEYFPNYIWNLSVSIAMESGAQIGEVIDMCKPIRDAANSGADAGTPQFMKAWAEMGDKLLDLAAEDEAKGRGFSASNKLERASLYLFIAERMQGHGTPGRKETFAKAREAFERSAKLGRINRERLEIPLETGTMPALFTRAPGSETTPAPCVVYCNGLDSNKELLYWSRLPEALARRGISTLCVDQPGSGEALRLQGLPVDPHSESWASKAVDWLEQQSDVDPKALGMTGISLGGHFAPRAVAYEPRFASGAVWGANHNWREVQDKRMAREGENPVPHYWAHVHWAFGAEGQEDFLEKSKDMNLNGHMDRIKVPFLVTHGANDRQISPAYADDLYDQLVNSPRREKVIFTAREGGVEHVGADNMAYGRDVIADWFAETLGGHTA</sequence>
<comment type="caution">
    <text evidence="2">The sequence shown here is derived from an EMBL/GenBank/DDBJ whole genome shotgun (WGS) entry which is preliminary data.</text>
</comment>